<dbReference type="Proteomes" id="UP000236291">
    <property type="component" value="Unassembled WGS sequence"/>
</dbReference>
<accession>A0A2K3NEB7</accession>
<evidence type="ECO:0000313" key="3">
    <source>
        <dbReference type="Proteomes" id="UP000236291"/>
    </source>
</evidence>
<dbReference type="Pfam" id="PF13456">
    <property type="entry name" value="RVT_3"/>
    <property type="match status" value="1"/>
</dbReference>
<dbReference type="GO" id="GO:0003676">
    <property type="term" value="F:nucleic acid binding"/>
    <property type="evidence" value="ECO:0007669"/>
    <property type="project" value="InterPro"/>
</dbReference>
<feature type="domain" description="RNase H type-1" evidence="1">
    <location>
        <begin position="16"/>
        <end position="92"/>
    </location>
</feature>
<reference evidence="2 3" key="1">
    <citation type="journal article" date="2014" name="Am. J. Bot.">
        <title>Genome assembly and annotation for red clover (Trifolium pratense; Fabaceae).</title>
        <authorList>
            <person name="Istvanek J."/>
            <person name="Jaros M."/>
            <person name="Krenek A."/>
            <person name="Repkova J."/>
        </authorList>
    </citation>
    <scope>NUCLEOTIDE SEQUENCE [LARGE SCALE GENOMIC DNA]</scope>
    <source>
        <strain evidence="3">cv. Tatra</strain>
        <tissue evidence="2">Young leaves</tissue>
    </source>
</reference>
<proteinExistence type="predicted"/>
<dbReference type="InterPro" id="IPR002156">
    <property type="entry name" value="RNaseH_domain"/>
</dbReference>
<evidence type="ECO:0000259" key="1">
    <source>
        <dbReference type="Pfam" id="PF13456"/>
    </source>
</evidence>
<dbReference type="InterPro" id="IPR012337">
    <property type="entry name" value="RNaseH-like_sf"/>
</dbReference>
<dbReference type="PANTHER" id="PTHR47723">
    <property type="entry name" value="OS05G0353850 PROTEIN"/>
    <property type="match status" value="1"/>
</dbReference>
<dbReference type="GO" id="GO:0004523">
    <property type="term" value="F:RNA-DNA hybrid ribonuclease activity"/>
    <property type="evidence" value="ECO:0007669"/>
    <property type="project" value="InterPro"/>
</dbReference>
<protein>
    <submittedName>
        <fullName evidence="2">Ribonuclease H</fullName>
    </submittedName>
</protein>
<dbReference type="EMBL" id="ASHM01020027">
    <property type="protein sequence ID" value="PNY01375.1"/>
    <property type="molecule type" value="Genomic_DNA"/>
</dbReference>
<organism evidence="2 3">
    <name type="scientific">Trifolium pratense</name>
    <name type="common">Red clover</name>
    <dbReference type="NCBI Taxonomy" id="57577"/>
    <lineage>
        <taxon>Eukaryota</taxon>
        <taxon>Viridiplantae</taxon>
        <taxon>Streptophyta</taxon>
        <taxon>Embryophyta</taxon>
        <taxon>Tracheophyta</taxon>
        <taxon>Spermatophyta</taxon>
        <taxon>Magnoliopsida</taxon>
        <taxon>eudicotyledons</taxon>
        <taxon>Gunneridae</taxon>
        <taxon>Pentapetalae</taxon>
        <taxon>rosids</taxon>
        <taxon>fabids</taxon>
        <taxon>Fabales</taxon>
        <taxon>Fabaceae</taxon>
        <taxon>Papilionoideae</taxon>
        <taxon>50 kb inversion clade</taxon>
        <taxon>NPAAA clade</taxon>
        <taxon>Hologalegina</taxon>
        <taxon>IRL clade</taxon>
        <taxon>Trifolieae</taxon>
        <taxon>Trifolium</taxon>
    </lineage>
</organism>
<dbReference type="PANTHER" id="PTHR47723:SF13">
    <property type="entry name" value="PUTATIVE-RELATED"/>
    <property type="match status" value="1"/>
</dbReference>
<evidence type="ECO:0000313" key="2">
    <source>
        <dbReference type="EMBL" id="PNY01375.1"/>
    </source>
</evidence>
<dbReference type="Gene3D" id="3.30.420.10">
    <property type="entry name" value="Ribonuclease H-like superfamily/Ribonuclease H"/>
    <property type="match status" value="1"/>
</dbReference>
<sequence length="200" mass="21797">MLPAPLGPGPFINLDCDGAMKNDIAGCGGVLRDQAGTWIMGFAKHVGNATAYIAELWGVYEGLKLARRRGFERVELRIDSMVVVRSIQGQKVNHVYREADKVADALATMGCSLKETRVLEEPSFDLEQLCLADVLGVSTPHVISIKEDSFFSDIGGATTSLLNQHLSASLIPSSKPYHPPPLFALWINLLRRSLYGSQIS</sequence>
<name>A0A2K3NEB7_TRIPR</name>
<dbReference type="AlphaFoldDB" id="A0A2K3NEB7"/>
<dbReference type="SUPFAM" id="SSF53098">
    <property type="entry name" value="Ribonuclease H-like"/>
    <property type="match status" value="1"/>
</dbReference>
<gene>
    <name evidence="2" type="ORF">L195_g024667</name>
</gene>
<comment type="caution">
    <text evidence="2">The sequence shown here is derived from an EMBL/GenBank/DDBJ whole genome shotgun (WGS) entry which is preliminary data.</text>
</comment>
<dbReference type="CDD" id="cd06222">
    <property type="entry name" value="RNase_H_like"/>
    <property type="match status" value="1"/>
</dbReference>
<dbReference type="InterPro" id="IPR044730">
    <property type="entry name" value="RNase_H-like_dom_plant"/>
</dbReference>
<reference evidence="2 3" key="2">
    <citation type="journal article" date="2017" name="Front. Plant Sci.">
        <title>Gene Classification and Mining of Molecular Markers Useful in Red Clover (Trifolium pratense) Breeding.</title>
        <authorList>
            <person name="Istvanek J."/>
            <person name="Dluhosova J."/>
            <person name="Dluhos P."/>
            <person name="Patkova L."/>
            <person name="Nedelnik J."/>
            <person name="Repkova J."/>
        </authorList>
    </citation>
    <scope>NUCLEOTIDE SEQUENCE [LARGE SCALE GENOMIC DNA]</scope>
    <source>
        <strain evidence="3">cv. Tatra</strain>
        <tissue evidence="2">Young leaves</tissue>
    </source>
</reference>
<dbReference type="InterPro" id="IPR036397">
    <property type="entry name" value="RNaseH_sf"/>
</dbReference>
<dbReference type="InterPro" id="IPR053151">
    <property type="entry name" value="RNase_H-like"/>
</dbReference>